<accession>W5S593</accession>
<dbReference type="RefSeq" id="YP_009001169.1">
    <property type="nucleotide sequence ID" value="NC_023423.1"/>
</dbReference>
<name>W5S593_9VIRU</name>
<reference evidence="1 2" key="1">
    <citation type="journal article" date="2014" name="Proc. Natl. Acad. Sci. U.S.A.">
        <title>Thirty-thousand-year-old distant relative of giant icosahedral DNA viruses with a pandoravirus morphology.</title>
        <authorList>
            <person name="Legendre M."/>
            <person name="Bartoli J."/>
            <person name="Shmakova L."/>
            <person name="Jeudy S."/>
            <person name="Labadie K."/>
            <person name="Adrait A."/>
            <person name="Lescot M."/>
            <person name="Poirot O."/>
            <person name="Bertaux L."/>
            <person name="Bruley C."/>
            <person name="Coute Y."/>
            <person name="Rivkina E."/>
            <person name="Abergel C."/>
            <person name="Claverie J.M."/>
        </authorList>
    </citation>
    <scope>NUCLEOTIDE SEQUENCE [LARGE SCALE GENOMIC DNA]</scope>
    <source>
        <strain evidence="1">P1084-T</strain>
    </source>
</reference>
<evidence type="ECO:0000313" key="2">
    <source>
        <dbReference type="Proteomes" id="UP000202176"/>
    </source>
</evidence>
<sequence length="109" mass="12396">MKSISNKKIVEVSTKSVRLYLFRSLSDIISENDLSELLKSKDAVLFIRYETLDEALSVTKLPICIPNSDPQVRDYVSDMGKLPKAFFGDQENLLIAYLAEFDCYSCCPF</sequence>
<evidence type="ECO:0000313" key="1">
    <source>
        <dbReference type="EMBL" id="AHH01834.1"/>
    </source>
</evidence>
<protein>
    <submittedName>
        <fullName evidence="1">Uncharacterized protein</fullName>
    </submittedName>
</protein>
<dbReference type="GeneID" id="18266295"/>
<dbReference type="Proteomes" id="UP000202176">
    <property type="component" value="Segment"/>
</dbReference>
<dbReference type="EMBL" id="KF740664">
    <property type="protein sequence ID" value="AHH01834.1"/>
    <property type="molecule type" value="Genomic_DNA"/>
</dbReference>
<organism evidence="1 2">
    <name type="scientific">Pithovirus sibericum</name>
    <dbReference type="NCBI Taxonomy" id="1450746"/>
    <lineage>
        <taxon>Viruses</taxon>
        <taxon>Pithoviruses</taxon>
        <taxon>Orthopithovirinae</taxon>
        <taxon>Alphapithovirus</taxon>
        <taxon>Alphapithovirus sibericum</taxon>
    </lineage>
</organism>
<proteinExistence type="predicted"/>
<dbReference type="KEGG" id="vg:18266295"/>
<keyword evidence="2" id="KW-1185">Reference proteome</keyword>
<gene>
    <name evidence="1" type="ORF">pv_267</name>
</gene>